<keyword evidence="1" id="KW-0812">Transmembrane</keyword>
<feature type="transmembrane region" description="Helical" evidence="1">
    <location>
        <begin position="191"/>
        <end position="209"/>
    </location>
</feature>
<keyword evidence="3" id="KW-1185">Reference proteome</keyword>
<feature type="transmembrane region" description="Helical" evidence="1">
    <location>
        <begin position="20"/>
        <end position="37"/>
    </location>
</feature>
<dbReference type="RefSeq" id="WP_166113192.1">
    <property type="nucleotide sequence ID" value="NZ_BAABDB010000040.1"/>
</dbReference>
<keyword evidence="1" id="KW-0472">Membrane</keyword>
<comment type="caution">
    <text evidence="2">The sequence shown here is derived from an EMBL/GenBank/DDBJ whole genome shotgun (WGS) entry which is preliminary data.</text>
</comment>
<dbReference type="AlphaFoldDB" id="A0A841QDA7"/>
<organism evidence="2 3">
    <name type="scientific">Acetobacter lovaniensis</name>
    <dbReference type="NCBI Taxonomy" id="104100"/>
    <lineage>
        <taxon>Bacteria</taxon>
        <taxon>Pseudomonadati</taxon>
        <taxon>Pseudomonadota</taxon>
        <taxon>Alphaproteobacteria</taxon>
        <taxon>Acetobacterales</taxon>
        <taxon>Acetobacteraceae</taxon>
        <taxon>Acetobacter</taxon>
    </lineage>
</organism>
<feature type="transmembrane region" description="Helical" evidence="1">
    <location>
        <begin position="313"/>
        <end position="331"/>
    </location>
</feature>
<evidence type="ECO:0000256" key="1">
    <source>
        <dbReference type="SAM" id="Phobius"/>
    </source>
</evidence>
<feature type="transmembrane region" description="Helical" evidence="1">
    <location>
        <begin position="378"/>
        <end position="400"/>
    </location>
</feature>
<reference evidence="2 3" key="1">
    <citation type="submission" date="2020-08" db="EMBL/GenBank/DDBJ databases">
        <title>Genomic Encyclopedia of Type Strains, Phase IV (KMG-IV): sequencing the most valuable type-strain genomes for metagenomic binning, comparative biology and taxonomic classification.</title>
        <authorList>
            <person name="Goeker M."/>
        </authorList>
    </citation>
    <scope>NUCLEOTIDE SEQUENCE [LARGE SCALE GENOMIC DNA]</scope>
    <source>
        <strain evidence="2 3">DSM 4491</strain>
    </source>
</reference>
<feature type="transmembrane region" description="Helical" evidence="1">
    <location>
        <begin position="225"/>
        <end position="246"/>
    </location>
</feature>
<evidence type="ECO:0000313" key="3">
    <source>
        <dbReference type="Proteomes" id="UP000578000"/>
    </source>
</evidence>
<dbReference type="EMBL" id="JACHIE010000005">
    <property type="protein sequence ID" value="MBB6456839.1"/>
    <property type="molecule type" value="Genomic_DNA"/>
</dbReference>
<sequence length="551" mass="63482">MLTVFLREGRVFYQKMTEPSVLYGLAVVLITISAFMARTHNWDLEHEIYFGSRLLHGELIWTSEFHDKLPFVPFLFALPAYFKSINVFLVFSIFCVVVSSFFIKSVLSGVFSNSFPSGVFYFCSAIYIFLIYWSYDSFLTINCIAVSFYTISFLMMVKDNVLDHQARTVHPVPLFWGSMLGAMAISIRPYYLPVLAVSLVLLVVTGIGIKNEKLSEHSIRAVKKIGLWGVAIAAWGFVVNFLPYVVTGQISAFTDGLAMLASPINPMSGPKSFFKAMKKIPDIFFWISWLLMAAFMVFDIIKNKENRGKIEVKIFFISFLSGMACVAIIMTQHYWEHYIQLFIGNFCICLLAFLGHAQVCKGFSKLPSQDRGSFDGRFFSYAFIIFVVFLFINTTSKIIIDNSAAYVESHKSENITDNWIASRDDWREEVFLAYLEKNYPTKRPDFLFPDDMKAHWMLDEPRHHFLHAANTKHVFLGWWEKVRFRSAHFYVVSDSAQYCTLLKEHGPELVAMEPDDYPADCLMKDTSFYREDAVLKRGNRELLVFRRIAQP</sequence>
<gene>
    <name evidence="2" type="ORF">HNR55_001422</name>
</gene>
<dbReference type="Proteomes" id="UP000578000">
    <property type="component" value="Unassembled WGS sequence"/>
</dbReference>
<feature type="transmembrane region" description="Helical" evidence="1">
    <location>
        <begin position="337"/>
        <end position="357"/>
    </location>
</feature>
<feature type="transmembrane region" description="Helical" evidence="1">
    <location>
        <begin position="115"/>
        <end position="133"/>
    </location>
</feature>
<proteinExistence type="predicted"/>
<feature type="transmembrane region" description="Helical" evidence="1">
    <location>
        <begin position="80"/>
        <end position="103"/>
    </location>
</feature>
<accession>A0A841QDA7</accession>
<evidence type="ECO:0000313" key="2">
    <source>
        <dbReference type="EMBL" id="MBB6456839.1"/>
    </source>
</evidence>
<feature type="transmembrane region" description="Helical" evidence="1">
    <location>
        <begin position="169"/>
        <end position="185"/>
    </location>
</feature>
<name>A0A841QDA7_9PROT</name>
<protein>
    <recommendedName>
        <fullName evidence="4">Glycosyltransferase RgtA/B/C/D-like domain-containing protein</fullName>
    </recommendedName>
</protein>
<keyword evidence="1" id="KW-1133">Transmembrane helix</keyword>
<feature type="transmembrane region" description="Helical" evidence="1">
    <location>
        <begin position="283"/>
        <end position="301"/>
    </location>
</feature>
<feature type="transmembrane region" description="Helical" evidence="1">
    <location>
        <begin position="139"/>
        <end position="157"/>
    </location>
</feature>
<evidence type="ECO:0008006" key="4">
    <source>
        <dbReference type="Google" id="ProtNLM"/>
    </source>
</evidence>